<dbReference type="Pfam" id="PF04851">
    <property type="entry name" value="ResIII"/>
    <property type="match status" value="1"/>
</dbReference>
<dbReference type="InterPro" id="IPR014001">
    <property type="entry name" value="Helicase_ATP-bd"/>
</dbReference>
<dbReference type="EMBL" id="MJAT01000012">
    <property type="protein sequence ID" value="OEH85750.1"/>
    <property type="molecule type" value="Genomic_DNA"/>
</dbReference>
<dbReference type="GO" id="GO:0006302">
    <property type="term" value="P:double-strand break repair"/>
    <property type="evidence" value="ECO:0007669"/>
    <property type="project" value="InterPro"/>
</dbReference>
<dbReference type="RefSeq" id="WP_069701833.1">
    <property type="nucleotide sequence ID" value="NZ_MJAT01000012.1"/>
</dbReference>
<keyword evidence="4 12" id="KW-0547">Nucleotide-binding</keyword>
<comment type="caution">
    <text evidence="15">The sequence shown here is derived from an EMBL/GenBank/DDBJ whole genome shotgun (WGS) entry which is preliminary data.</text>
</comment>
<feature type="binding site" evidence="12">
    <location>
        <position position="560"/>
    </location>
    <ligand>
        <name>Zn(2+)</name>
        <dbReference type="ChEBI" id="CHEBI:29105"/>
        <label>2</label>
    </ligand>
</feature>
<dbReference type="GO" id="GO:0003677">
    <property type="term" value="F:DNA binding"/>
    <property type="evidence" value="ECO:0007669"/>
    <property type="project" value="UniProtKB-UniRule"/>
</dbReference>
<evidence type="ECO:0000256" key="12">
    <source>
        <dbReference type="HAMAP-Rule" id="MF_00983"/>
    </source>
</evidence>
<evidence type="ECO:0000259" key="13">
    <source>
        <dbReference type="PROSITE" id="PS51192"/>
    </source>
</evidence>
<feature type="binding site" evidence="12">
    <location>
        <position position="533"/>
    </location>
    <ligand>
        <name>Zn(2+)</name>
        <dbReference type="ChEBI" id="CHEBI:29105"/>
        <label>1</label>
    </ligand>
</feature>
<dbReference type="FunFam" id="3.40.1440.60:FF:000001">
    <property type="entry name" value="Primosomal protein N"/>
    <property type="match status" value="1"/>
</dbReference>
<feature type="binding site" evidence="12">
    <location>
        <position position="530"/>
    </location>
    <ligand>
        <name>Zn(2+)</name>
        <dbReference type="ChEBI" id="CHEBI:29105"/>
        <label>1</label>
    </ligand>
</feature>
<evidence type="ECO:0000256" key="1">
    <source>
        <dbReference type="ARBA" id="ARBA00022515"/>
    </source>
</evidence>
<dbReference type="InterPro" id="IPR040498">
    <property type="entry name" value="PriA_CRR"/>
</dbReference>
<dbReference type="Pfam" id="PF18319">
    <property type="entry name" value="Zn_ribbon_PriA"/>
    <property type="match status" value="1"/>
</dbReference>
<dbReference type="InterPro" id="IPR001650">
    <property type="entry name" value="Helicase_C-like"/>
</dbReference>
<dbReference type="GO" id="GO:0016887">
    <property type="term" value="F:ATP hydrolysis activity"/>
    <property type="evidence" value="ECO:0007669"/>
    <property type="project" value="RHEA"/>
</dbReference>
<name>A0A1E5L6H8_9FIRM</name>
<dbReference type="Gene3D" id="3.40.50.300">
    <property type="entry name" value="P-loop containing nucleotide triphosphate hydrolases"/>
    <property type="match status" value="2"/>
</dbReference>
<dbReference type="EC" id="5.6.2.4" evidence="12"/>
<keyword evidence="9 12" id="KW-0238">DNA-binding</keyword>
<evidence type="ECO:0000256" key="8">
    <source>
        <dbReference type="ARBA" id="ARBA00022840"/>
    </source>
</evidence>
<dbReference type="GO" id="GO:1990077">
    <property type="term" value="C:primosome complex"/>
    <property type="evidence" value="ECO:0007669"/>
    <property type="project" value="UniProtKB-UniRule"/>
</dbReference>
<dbReference type="InterPro" id="IPR006935">
    <property type="entry name" value="Helicase/UvrB_N"/>
</dbReference>
<dbReference type="GO" id="GO:0005524">
    <property type="term" value="F:ATP binding"/>
    <property type="evidence" value="ECO:0007669"/>
    <property type="project" value="UniProtKB-UniRule"/>
</dbReference>
<keyword evidence="10 12" id="KW-0413">Isomerase</keyword>
<dbReference type="FunFam" id="3.40.50.300:FF:000489">
    <property type="entry name" value="Primosome assembly protein PriA"/>
    <property type="match status" value="1"/>
</dbReference>
<dbReference type="InterPro" id="IPR041236">
    <property type="entry name" value="PriA_C"/>
</dbReference>
<evidence type="ECO:0000256" key="4">
    <source>
        <dbReference type="ARBA" id="ARBA00022741"/>
    </source>
</evidence>
<evidence type="ECO:0000313" key="16">
    <source>
        <dbReference type="Proteomes" id="UP000095255"/>
    </source>
</evidence>
<evidence type="ECO:0000256" key="9">
    <source>
        <dbReference type="ARBA" id="ARBA00023125"/>
    </source>
</evidence>
<feature type="binding site" evidence="12">
    <location>
        <position position="539"/>
    </location>
    <ligand>
        <name>Zn(2+)</name>
        <dbReference type="ChEBI" id="CHEBI:29105"/>
        <label>2</label>
    </ligand>
</feature>
<evidence type="ECO:0000256" key="7">
    <source>
        <dbReference type="ARBA" id="ARBA00022833"/>
    </source>
</evidence>
<evidence type="ECO:0000256" key="10">
    <source>
        <dbReference type="ARBA" id="ARBA00023235"/>
    </source>
</evidence>
<dbReference type="OrthoDB" id="9759544at2"/>
<dbReference type="SMART" id="SM00487">
    <property type="entry name" value="DEXDc"/>
    <property type="match status" value="1"/>
</dbReference>
<dbReference type="GO" id="GO:0006310">
    <property type="term" value="P:DNA recombination"/>
    <property type="evidence" value="ECO:0007669"/>
    <property type="project" value="InterPro"/>
</dbReference>
<dbReference type="SUPFAM" id="SSF52540">
    <property type="entry name" value="P-loop containing nucleoside triphosphate hydrolases"/>
    <property type="match status" value="2"/>
</dbReference>
<dbReference type="InterPro" id="IPR042115">
    <property type="entry name" value="PriA_3primeBD_sf"/>
</dbReference>
<accession>A0A1E5L6H8</accession>
<keyword evidence="3 12" id="KW-0479">Metal-binding</keyword>
<comment type="cofactor">
    <cofactor evidence="12">
        <name>Zn(2+)</name>
        <dbReference type="ChEBI" id="CHEBI:29105"/>
    </cofactor>
    <text evidence="12">Binds 2 zinc ions per subunit.</text>
</comment>
<dbReference type="Pfam" id="PF17764">
    <property type="entry name" value="PriA_3primeBD"/>
    <property type="match status" value="1"/>
</dbReference>
<proteinExistence type="inferred from homology"/>
<dbReference type="PROSITE" id="PS51194">
    <property type="entry name" value="HELICASE_CTER"/>
    <property type="match status" value="1"/>
</dbReference>
<comment type="similarity">
    <text evidence="12">Belongs to the helicase family. PriA subfamily.</text>
</comment>
<dbReference type="STRING" id="1390249.BHU72_02920"/>
<feature type="binding site" evidence="12">
    <location>
        <position position="557"/>
    </location>
    <ligand>
        <name>Zn(2+)</name>
        <dbReference type="ChEBI" id="CHEBI:29105"/>
        <label>2</label>
    </ligand>
</feature>
<dbReference type="Pfam" id="PF00271">
    <property type="entry name" value="Helicase_C"/>
    <property type="match status" value="1"/>
</dbReference>
<dbReference type="NCBIfam" id="TIGR00595">
    <property type="entry name" value="priA"/>
    <property type="match status" value="1"/>
</dbReference>
<reference evidence="15 16" key="1">
    <citation type="submission" date="2016-09" db="EMBL/GenBank/DDBJ databases">
        <title>Desulfuribacillus arsenicus sp. nov., an obligately anaerobic, dissimilatory arsenic- and antimonate-reducing bacterium isolated from anoxic sediments.</title>
        <authorList>
            <person name="Abin C.A."/>
            <person name="Hollibaugh J.T."/>
        </authorList>
    </citation>
    <scope>NUCLEOTIDE SEQUENCE [LARGE SCALE GENOMIC DNA]</scope>
    <source>
        <strain evidence="15 16">MLFW-2</strain>
    </source>
</reference>
<dbReference type="InterPro" id="IPR005259">
    <property type="entry name" value="PriA"/>
</dbReference>
<feature type="binding site" evidence="12">
    <location>
        <position position="570"/>
    </location>
    <ligand>
        <name>Zn(2+)</name>
        <dbReference type="ChEBI" id="CHEBI:29105"/>
        <label>1</label>
    </ligand>
</feature>
<comment type="subunit">
    <text evidence="12">Component of the replication restart primosome.</text>
</comment>
<dbReference type="PANTHER" id="PTHR30580">
    <property type="entry name" value="PRIMOSOMAL PROTEIN N"/>
    <property type="match status" value="1"/>
</dbReference>
<keyword evidence="8 12" id="KW-0067">ATP-binding</keyword>
<evidence type="ECO:0000256" key="5">
    <source>
        <dbReference type="ARBA" id="ARBA00022801"/>
    </source>
</evidence>
<feature type="domain" description="Helicase ATP-binding" evidence="13">
    <location>
        <begin position="302"/>
        <end position="468"/>
    </location>
</feature>
<dbReference type="CDD" id="cd17929">
    <property type="entry name" value="DEXHc_priA"/>
    <property type="match status" value="1"/>
</dbReference>
<feature type="domain" description="Helicase C-terminal" evidence="14">
    <location>
        <begin position="565"/>
        <end position="723"/>
    </location>
</feature>
<gene>
    <name evidence="12" type="primary">priA</name>
    <name evidence="15" type="ORF">BHU72_02920</name>
</gene>
<dbReference type="AlphaFoldDB" id="A0A1E5L6H8"/>
<comment type="catalytic activity">
    <reaction evidence="12">
        <text>Couples ATP hydrolysis with the unwinding of duplex DNA by translocating in the 3'-5' direction.</text>
        <dbReference type="EC" id="5.6.2.4"/>
    </reaction>
</comment>
<dbReference type="SMART" id="SM00490">
    <property type="entry name" value="HELICc"/>
    <property type="match status" value="1"/>
</dbReference>
<dbReference type="PROSITE" id="PS51192">
    <property type="entry name" value="HELICASE_ATP_BIND_1"/>
    <property type="match status" value="1"/>
</dbReference>
<evidence type="ECO:0000256" key="11">
    <source>
        <dbReference type="ARBA" id="ARBA00048988"/>
    </source>
</evidence>
<evidence type="ECO:0000259" key="14">
    <source>
        <dbReference type="PROSITE" id="PS51194"/>
    </source>
</evidence>
<keyword evidence="16" id="KW-1185">Reference proteome</keyword>
<keyword evidence="2 12" id="KW-0235">DNA replication</keyword>
<evidence type="ECO:0000313" key="15">
    <source>
        <dbReference type="EMBL" id="OEH85750.1"/>
    </source>
</evidence>
<evidence type="ECO:0000256" key="6">
    <source>
        <dbReference type="ARBA" id="ARBA00022806"/>
    </source>
</evidence>
<organism evidence="15 16">
    <name type="scientific">Desulfuribacillus stibiiarsenatis</name>
    <dbReference type="NCBI Taxonomy" id="1390249"/>
    <lineage>
        <taxon>Bacteria</taxon>
        <taxon>Bacillati</taxon>
        <taxon>Bacillota</taxon>
        <taxon>Desulfuribacillia</taxon>
        <taxon>Desulfuribacillales</taxon>
        <taxon>Desulfuribacillaceae</taxon>
        <taxon>Desulfuribacillus</taxon>
    </lineage>
</organism>
<keyword evidence="5 12" id="KW-0378">Hydrolase</keyword>
<dbReference type="HAMAP" id="MF_00983">
    <property type="entry name" value="PriA"/>
    <property type="match status" value="1"/>
</dbReference>
<dbReference type="Gene3D" id="3.40.1440.60">
    <property type="entry name" value="PriA, 3(prime) DNA-binding domain"/>
    <property type="match status" value="1"/>
</dbReference>
<keyword evidence="6 12" id="KW-0347">Helicase</keyword>
<feature type="binding site" evidence="12">
    <location>
        <position position="542"/>
    </location>
    <ligand>
        <name>Zn(2+)</name>
        <dbReference type="ChEBI" id="CHEBI:29105"/>
        <label>2</label>
    </ligand>
</feature>
<dbReference type="CDD" id="cd18804">
    <property type="entry name" value="SF2_C_priA"/>
    <property type="match status" value="1"/>
</dbReference>
<comment type="function">
    <text evidence="12">Initiates the restart of stalled replication forks, which reloads the replicative helicase on sites other than the origin of replication. Recognizes and binds to abandoned replication forks and remodels them to uncover a helicase loading site. Promotes assembly of the primosome at these replication forks.</text>
</comment>
<dbReference type="GO" id="GO:0008270">
    <property type="term" value="F:zinc ion binding"/>
    <property type="evidence" value="ECO:0007669"/>
    <property type="project" value="UniProtKB-UniRule"/>
</dbReference>
<dbReference type="Proteomes" id="UP000095255">
    <property type="component" value="Unassembled WGS sequence"/>
</dbReference>
<keyword evidence="1 12" id="KW-0639">Primosome</keyword>
<dbReference type="InterPro" id="IPR027417">
    <property type="entry name" value="P-loop_NTPase"/>
</dbReference>
<evidence type="ECO:0000256" key="3">
    <source>
        <dbReference type="ARBA" id="ARBA00022723"/>
    </source>
</evidence>
<dbReference type="InterPro" id="IPR041222">
    <property type="entry name" value="PriA_3primeBD"/>
</dbReference>
<sequence>MYAKVMVDVPTKGEGYYTYKVPNELQSSLMKGMRVIVPFGRKKVEGFVTDIQTDLVDIDISKIKMIDELLDDLPVLSEEMLQLGQWMSERYFNRKTTVWQSMLPAGIKSSAQLVINSTITAEQLQDIIISELEREILNYLIFHPNSRLIQLQEKFKDIEQTLEHLKKMNYIEEKKAFSIQSRPQVLQYAKWNLKPIEFHTLDELNSDQDKVLDQMFKKAPKQKAIAKLLLMPEYASGMAVTSIIQKLGSTRQTLKAMENAGYITITEKEILRTPDSQPFLPQTNISQLTDEQKLSLQQIKESIDQRTKDIFLLHGVTGSGKTEVYIQAIDSVLKKKRQAIVLVPEISLTPIIVDRFKQRFGDKVAIMHSRLSVGERYDEWRRIRSGQAEVVIGARSAIFAPFHNIGIIIIDEEHEASYKQEETPRYDAREIAIFRAKWHESVIVLGSATPSVESYFCAQTGKYKLLELKERVHQQEMPEMLIVDMRKELSKNNYSSFSHLLQEELISTYENGHQSILFLNRRGHSNTVICRDCGKVSYCPFCHVSMTYHHKASKLQCHYCNHQIDHVNRCETCKGDNLQLFGLGTEKIEEQIRELLPTAKVLRMDVDTTKKKGSHQAIIQQFHSGKADILIGTQMVAKGLDFPNVATVGIISSDVGLNLPDFRAAEKTFQLITQVAGRAGRHHVQGKVIVQSYNHDHYSIQHAIHYRYQEFYQAEIEMRKKLGYPPFSRLVYFTVTHSAEQTARDFAKKFVDMLEQINQQHDSRIFILGPTPSPISKIKNQFRFSIILKYAQWNETSQMIQTAVAGIADIMYKSNVILNIDVNPQVLL</sequence>
<protein>
    <recommendedName>
        <fullName evidence="12">Replication restart protein PriA</fullName>
    </recommendedName>
    <alternativeName>
        <fullName evidence="12">ATP-dependent DNA helicase PriA</fullName>
        <ecNumber evidence="12">5.6.2.4</ecNumber>
    </alternativeName>
    <alternativeName>
        <fullName evidence="12">DNA 3'-5' helicase PriA</fullName>
    </alternativeName>
</protein>
<feature type="binding site" evidence="12">
    <location>
        <position position="573"/>
    </location>
    <ligand>
        <name>Zn(2+)</name>
        <dbReference type="ChEBI" id="CHEBI:29105"/>
        <label>1</label>
    </ligand>
</feature>
<evidence type="ECO:0000256" key="2">
    <source>
        <dbReference type="ARBA" id="ARBA00022705"/>
    </source>
</evidence>
<dbReference type="NCBIfam" id="NF004066">
    <property type="entry name" value="PRK05580.1-3"/>
    <property type="match status" value="1"/>
</dbReference>
<dbReference type="GO" id="GO:0006269">
    <property type="term" value="P:DNA replication, synthesis of primer"/>
    <property type="evidence" value="ECO:0007669"/>
    <property type="project" value="UniProtKB-KW"/>
</dbReference>
<dbReference type="PANTHER" id="PTHR30580:SF0">
    <property type="entry name" value="PRIMOSOMAL PROTEIN N"/>
    <property type="match status" value="1"/>
</dbReference>
<dbReference type="GO" id="GO:0006270">
    <property type="term" value="P:DNA replication initiation"/>
    <property type="evidence" value="ECO:0007669"/>
    <property type="project" value="TreeGrafter"/>
</dbReference>
<keyword evidence="7 12" id="KW-0862">Zinc</keyword>
<dbReference type="GO" id="GO:0043138">
    <property type="term" value="F:3'-5' DNA helicase activity"/>
    <property type="evidence" value="ECO:0007669"/>
    <property type="project" value="UniProtKB-EC"/>
</dbReference>
<comment type="catalytic activity">
    <reaction evidence="11 12">
        <text>ATP + H2O = ADP + phosphate + H(+)</text>
        <dbReference type="Rhea" id="RHEA:13065"/>
        <dbReference type="ChEBI" id="CHEBI:15377"/>
        <dbReference type="ChEBI" id="CHEBI:15378"/>
        <dbReference type="ChEBI" id="CHEBI:30616"/>
        <dbReference type="ChEBI" id="CHEBI:43474"/>
        <dbReference type="ChEBI" id="CHEBI:456216"/>
        <dbReference type="EC" id="5.6.2.4"/>
    </reaction>
</comment>
<dbReference type="Pfam" id="PF18074">
    <property type="entry name" value="PriA_C"/>
    <property type="match status" value="1"/>
</dbReference>